<dbReference type="OrthoDB" id="5296884at2"/>
<dbReference type="Gene3D" id="3.40.50.1240">
    <property type="entry name" value="Phosphoglycerate mutase-like"/>
    <property type="match status" value="1"/>
</dbReference>
<dbReference type="SMART" id="SM00855">
    <property type="entry name" value="PGAM"/>
    <property type="match status" value="1"/>
</dbReference>
<evidence type="ECO:0000313" key="3">
    <source>
        <dbReference type="EMBL" id="AHW64459.1"/>
    </source>
</evidence>
<dbReference type="PANTHER" id="PTHR48100">
    <property type="entry name" value="BROAD-SPECIFICITY PHOSPHATASE YOR283W-RELATED"/>
    <property type="match status" value="1"/>
</dbReference>
<dbReference type="eggNOG" id="COG0406">
    <property type="taxonomic scope" value="Bacteria"/>
</dbReference>
<dbReference type="InterPro" id="IPR050275">
    <property type="entry name" value="PGM_Phosphatase"/>
</dbReference>
<accession>X5DT27</accession>
<dbReference type="SUPFAM" id="SSF53254">
    <property type="entry name" value="Phosphoglycerate mutase-like"/>
    <property type="match status" value="1"/>
</dbReference>
<dbReference type="GO" id="GO:0016791">
    <property type="term" value="F:phosphatase activity"/>
    <property type="evidence" value="ECO:0007669"/>
    <property type="project" value="TreeGrafter"/>
</dbReference>
<dbReference type="EMBL" id="CP006842">
    <property type="protein sequence ID" value="AHW64459.1"/>
    <property type="molecule type" value="Genomic_DNA"/>
</dbReference>
<dbReference type="Pfam" id="PF00300">
    <property type="entry name" value="His_Phos_1"/>
    <property type="match status" value="1"/>
</dbReference>
<dbReference type="CDD" id="cd07067">
    <property type="entry name" value="HP_PGM_like"/>
    <property type="match status" value="1"/>
</dbReference>
<feature type="active site" description="Tele-phosphohistidine intermediate" evidence="1">
    <location>
        <position position="24"/>
    </location>
</feature>
<dbReference type="InterPro" id="IPR013078">
    <property type="entry name" value="His_Pase_superF_clade-1"/>
</dbReference>
<dbReference type="InterPro" id="IPR029033">
    <property type="entry name" value="His_PPase_superfam"/>
</dbReference>
<dbReference type="RefSeq" id="WP_038552481.1">
    <property type="nucleotide sequence ID" value="NZ_CP006842.1"/>
</dbReference>
<sequence>MTSRARPGWIGDRGDPVRVLLLRHGQTAMSAAGVFSGRSDPELTDLGQEQARRAASYLASRQDAGEGIDRIICSPLTRTRQTADAAARVLGLDVETDGNLIETDFGRWEGLTFDEVHRRWPEEHAAWVADTCVPTLGGESMSQVEQRCSTLVGGLESTGTVLLVSHVSPIKAILRDALQVPSTMYSTLHLDLAGLSVAEFYPGHSMVREVNDTHYLR</sequence>
<name>X5DT27_9CORY</name>
<dbReference type="GO" id="GO:0005737">
    <property type="term" value="C:cytoplasm"/>
    <property type="evidence" value="ECO:0007669"/>
    <property type="project" value="TreeGrafter"/>
</dbReference>
<dbReference type="STRING" id="1404245.CGLY_10070"/>
<gene>
    <name evidence="3" type="ORF">CGLY_10070</name>
</gene>
<dbReference type="AlphaFoldDB" id="X5DT27"/>
<organism evidence="3 4">
    <name type="scientific">Corynebacterium glyciniphilum AJ 3170</name>
    <dbReference type="NCBI Taxonomy" id="1404245"/>
    <lineage>
        <taxon>Bacteria</taxon>
        <taxon>Bacillati</taxon>
        <taxon>Actinomycetota</taxon>
        <taxon>Actinomycetes</taxon>
        <taxon>Mycobacteriales</taxon>
        <taxon>Corynebacteriaceae</taxon>
        <taxon>Corynebacterium</taxon>
    </lineage>
</organism>
<evidence type="ECO:0008006" key="5">
    <source>
        <dbReference type="Google" id="ProtNLM"/>
    </source>
</evidence>
<evidence type="ECO:0000313" key="4">
    <source>
        <dbReference type="Proteomes" id="UP000023703"/>
    </source>
</evidence>
<feature type="active site" description="Proton donor/acceptor" evidence="1">
    <location>
        <position position="102"/>
    </location>
</feature>
<dbReference type="HOGENOM" id="CLU_033323_8_4_11"/>
<reference evidence="3 4" key="1">
    <citation type="journal article" date="2015" name="Int. J. Syst. Evol. Microbiol.">
        <title>Revisiting Corynebacterium glyciniphilum (ex Kubota et al., 1972) sp. nov., nom. rev., isolated from putrefied banana.</title>
        <authorList>
            <person name="Al-Dilaimi A."/>
            <person name="Bednarz H."/>
            <person name="Lomker A."/>
            <person name="Niehaus K."/>
            <person name="Kalinowski J."/>
            <person name="Ruckert C."/>
        </authorList>
    </citation>
    <scope>NUCLEOTIDE SEQUENCE [LARGE SCALE GENOMIC DNA]</scope>
    <source>
        <strain evidence="3">AJ 3170</strain>
    </source>
</reference>
<proteinExistence type="predicted"/>
<evidence type="ECO:0000256" key="1">
    <source>
        <dbReference type="PIRSR" id="PIRSR613078-1"/>
    </source>
</evidence>
<keyword evidence="4" id="KW-1185">Reference proteome</keyword>
<protein>
    <recommendedName>
        <fullName evidence="5">Phosphoglycerate mutase</fullName>
    </recommendedName>
</protein>
<dbReference type="KEGG" id="cgy:CGLY_10070"/>
<dbReference type="PANTHER" id="PTHR48100:SF1">
    <property type="entry name" value="HISTIDINE PHOSPHATASE FAMILY PROTEIN-RELATED"/>
    <property type="match status" value="1"/>
</dbReference>
<evidence type="ECO:0000256" key="2">
    <source>
        <dbReference type="PIRSR" id="PIRSR613078-2"/>
    </source>
</evidence>
<dbReference type="Proteomes" id="UP000023703">
    <property type="component" value="Chromosome"/>
</dbReference>
<feature type="binding site" evidence="2">
    <location>
        <position position="78"/>
    </location>
    <ligand>
        <name>substrate</name>
    </ligand>
</feature>